<dbReference type="GO" id="GO:0005524">
    <property type="term" value="F:ATP binding"/>
    <property type="evidence" value="ECO:0007669"/>
    <property type="project" value="UniProtKB-KW"/>
</dbReference>
<organism evidence="8 9">
    <name type="scientific">Candidatus Syntropharchaeum caldarium</name>
    <dbReference type="NCBI Taxonomy" id="1838285"/>
    <lineage>
        <taxon>Archaea</taxon>
        <taxon>Methanobacteriati</taxon>
        <taxon>Methanobacteriota</taxon>
        <taxon>Stenosarchaea group</taxon>
        <taxon>Methanomicrobia</taxon>
        <taxon>Methanosarcinales</taxon>
        <taxon>ANME-2 cluster</taxon>
        <taxon>Candidatus Syntropharchaeum</taxon>
    </lineage>
</organism>
<feature type="domain" description="Asn/Gln amidotransferase" evidence="7">
    <location>
        <begin position="424"/>
        <end position="566"/>
    </location>
</feature>
<evidence type="ECO:0000256" key="3">
    <source>
        <dbReference type="ARBA" id="ARBA00022840"/>
    </source>
</evidence>
<comment type="function">
    <text evidence="6">Allows the formation of correctly charged Gln-tRNA(Gln) through the transamidation of misacylated Glu-tRNA(Gln) in organisms which lack glutaminyl-tRNA synthetase. The reaction takes place in the presence of glutamine and ATP through an activated gamma-phospho-Glu-tRNA(Gln). The GatDE system is specific for glutamate and does not act on aspartate.</text>
</comment>
<dbReference type="GO" id="GO:0006412">
    <property type="term" value="P:translation"/>
    <property type="evidence" value="ECO:0007669"/>
    <property type="project" value="UniProtKB-UniRule"/>
</dbReference>
<dbReference type="EMBL" id="LYOS01000006">
    <property type="protein sequence ID" value="OFV67204.1"/>
    <property type="molecule type" value="Genomic_DNA"/>
</dbReference>
<reference evidence="8" key="1">
    <citation type="submission" date="2016-05" db="EMBL/GenBank/DDBJ databases">
        <title>Microbial consortia oxidize butane by reversing methanogenesis.</title>
        <authorList>
            <person name="Laso-Perez R."/>
            <person name="Richter M."/>
            <person name="Wegener G."/>
            <person name="Musat F."/>
        </authorList>
    </citation>
    <scope>NUCLEOTIDE SEQUENCE [LARGE SCALE GENOMIC DNA]</scope>
    <source>
        <strain evidence="8">BOX2</strain>
    </source>
</reference>
<keyword evidence="4 6" id="KW-0648">Protein biosynthesis</keyword>
<keyword evidence="3 6" id="KW-0067">ATP-binding</keyword>
<dbReference type="AlphaFoldDB" id="A0A1F2P7U2"/>
<dbReference type="InterPro" id="IPR023168">
    <property type="entry name" value="GatB_Yqey_C_2"/>
</dbReference>
<dbReference type="InterPro" id="IPR042114">
    <property type="entry name" value="GatB_C_1"/>
</dbReference>
<dbReference type="GO" id="GO:0005737">
    <property type="term" value="C:cytoplasm"/>
    <property type="evidence" value="ECO:0007669"/>
    <property type="project" value="InterPro"/>
</dbReference>
<comment type="caution">
    <text evidence="8">The sequence shown here is derived from an EMBL/GenBank/DDBJ whole genome shotgun (WGS) entry which is preliminary data.</text>
</comment>
<comment type="catalytic activity">
    <reaction evidence="5 6">
        <text>L-glutamyl-tRNA(Gln) + L-glutamine + ATP + H2O = L-glutaminyl-tRNA(Gln) + L-glutamate + ADP + phosphate + H(+)</text>
        <dbReference type="Rhea" id="RHEA:17521"/>
        <dbReference type="Rhea" id="RHEA-COMP:9681"/>
        <dbReference type="Rhea" id="RHEA-COMP:9684"/>
        <dbReference type="ChEBI" id="CHEBI:15377"/>
        <dbReference type="ChEBI" id="CHEBI:15378"/>
        <dbReference type="ChEBI" id="CHEBI:29985"/>
        <dbReference type="ChEBI" id="CHEBI:30616"/>
        <dbReference type="ChEBI" id="CHEBI:43474"/>
        <dbReference type="ChEBI" id="CHEBI:58359"/>
        <dbReference type="ChEBI" id="CHEBI:78520"/>
        <dbReference type="ChEBI" id="CHEBI:78521"/>
        <dbReference type="ChEBI" id="CHEBI:456216"/>
    </reaction>
</comment>
<dbReference type="NCBIfam" id="TIGR00134">
    <property type="entry name" value="gatE_arch"/>
    <property type="match status" value="1"/>
</dbReference>
<keyword evidence="2 6" id="KW-0547">Nucleotide-binding</keyword>
<evidence type="ECO:0000256" key="2">
    <source>
        <dbReference type="ARBA" id="ARBA00022741"/>
    </source>
</evidence>
<keyword evidence="1 6" id="KW-0436">Ligase</keyword>
<dbReference type="InterPro" id="IPR004115">
    <property type="entry name" value="GAD-like_sf"/>
</dbReference>
<dbReference type="InterPro" id="IPR003789">
    <property type="entry name" value="Asn/Gln_tRNA_amidoTrase-B-like"/>
</dbReference>
<gene>
    <name evidence="6" type="primary">gatE</name>
    <name evidence="8" type="ORF">SCAL_001645</name>
</gene>
<dbReference type="SUPFAM" id="SSF55931">
    <property type="entry name" value="Glutamine synthetase/guanido kinase"/>
    <property type="match status" value="1"/>
</dbReference>
<evidence type="ECO:0000256" key="6">
    <source>
        <dbReference type="HAMAP-Rule" id="MF_00588"/>
    </source>
</evidence>
<dbReference type="GO" id="GO:0050567">
    <property type="term" value="F:glutaminyl-tRNA synthase (glutamine-hydrolyzing) activity"/>
    <property type="evidence" value="ECO:0007669"/>
    <property type="project" value="UniProtKB-UniRule"/>
</dbReference>
<dbReference type="Gene3D" id="1.10.10.410">
    <property type="match status" value="1"/>
</dbReference>
<dbReference type="GO" id="GO:0004812">
    <property type="term" value="F:aminoacyl-tRNA ligase activity"/>
    <property type="evidence" value="ECO:0007669"/>
    <property type="project" value="InterPro"/>
</dbReference>
<proteinExistence type="inferred from homology"/>
<evidence type="ECO:0000256" key="1">
    <source>
        <dbReference type="ARBA" id="ARBA00022598"/>
    </source>
</evidence>
<dbReference type="InterPro" id="IPR006075">
    <property type="entry name" value="Asn/Gln-tRNA_Trfase_suB/E_cat"/>
</dbReference>
<dbReference type="EC" id="6.3.5.-" evidence="6"/>
<evidence type="ECO:0000259" key="7">
    <source>
        <dbReference type="SMART" id="SM00845"/>
    </source>
</evidence>
<dbReference type="Gene3D" id="1.10.150.380">
    <property type="entry name" value="GatB domain, N-terminal subdomain"/>
    <property type="match status" value="1"/>
</dbReference>
<dbReference type="InterPro" id="IPR014746">
    <property type="entry name" value="Gln_synth/guanido_kin_cat_dom"/>
</dbReference>
<keyword evidence="9" id="KW-1185">Reference proteome</keyword>
<dbReference type="Pfam" id="PF02938">
    <property type="entry name" value="GAD"/>
    <property type="match status" value="1"/>
</dbReference>
<dbReference type="Proteomes" id="UP000186940">
    <property type="component" value="Unassembled WGS sequence"/>
</dbReference>
<evidence type="ECO:0000256" key="5">
    <source>
        <dbReference type="ARBA" id="ARBA00047913"/>
    </source>
</evidence>
<dbReference type="PATRIC" id="fig|1838285.3.peg.1672"/>
<dbReference type="InterPro" id="IPR017959">
    <property type="entry name" value="Asn/Gln-tRNA_amidoTrfase_suB/E"/>
</dbReference>
<dbReference type="SUPFAM" id="SSF89095">
    <property type="entry name" value="GatB/YqeY motif"/>
    <property type="match status" value="1"/>
</dbReference>
<dbReference type="SMART" id="SM00845">
    <property type="entry name" value="GatB_Yqey"/>
    <property type="match status" value="1"/>
</dbReference>
<dbReference type="InterPro" id="IPR029351">
    <property type="entry name" value="GAD_dom"/>
</dbReference>
<dbReference type="NCBIfam" id="NF003107">
    <property type="entry name" value="PRK04028.1"/>
    <property type="match status" value="1"/>
</dbReference>
<dbReference type="InterPro" id="IPR017958">
    <property type="entry name" value="Gln-tRNA_amidoTrfase_suB_CS"/>
</dbReference>
<name>A0A1F2P7U2_9EURY</name>
<dbReference type="PROSITE" id="PS01234">
    <property type="entry name" value="GATB"/>
    <property type="match status" value="1"/>
</dbReference>
<dbReference type="SUPFAM" id="SSF55261">
    <property type="entry name" value="GAD domain-like"/>
    <property type="match status" value="1"/>
</dbReference>
<evidence type="ECO:0000313" key="8">
    <source>
        <dbReference type="EMBL" id="OFV67204.1"/>
    </source>
</evidence>
<dbReference type="InterPro" id="IPR018027">
    <property type="entry name" value="Asn/Gln_amidotransferase"/>
</dbReference>
<dbReference type="Pfam" id="PF02637">
    <property type="entry name" value="GatB_Yqey"/>
    <property type="match status" value="1"/>
</dbReference>
<accession>A0A1F2P7U2</accession>
<dbReference type="PANTHER" id="PTHR11659">
    <property type="entry name" value="GLUTAMYL-TRNA GLN AMIDOTRANSFERASE SUBUNIT B MITOCHONDRIAL AND PROKARYOTIC PET112-RELATED"/>
    <property type="match status" value="1"/>
</dbReference>
<dbReference type="GO" id="GO:0070681">
    <property type="term" value="P:glutaminyl-tRNAGln biosynthesis via transamidation"/>
    <property type="evidence" value="ECO:0007669"/>
    <property type="project" value="TreeGrafter"/>
</dbReference>
<evidence type="ECO:0000256" key="4">
    <source>
        <dbReference type="ARBA" id="ARBA00022917"/>
    </source>
</evidence>
<dbReference type="HAMAP" id="MF_00588">
    <property type="entry name" value="GatE"/>
    <property type="match status" value="1"/>
</dbReference>
<dbReference type="GO" id="GO:0016740">
    <property type="term" value="F:transferase activity"/>
    <property type="evidence" value="ECO:0007669"/>
    <property type="project" value="UniProtKB-KW"/>
</dbReference>
<dbReference type="STRING" id="1838285.SCAL_001645"/>
<dbReference type="PANTHER" id="PTHR11659:SF2">
    <property type="entry name" value="GLUTAMYL-TRNA(GLN) AMIDOTRANSFERASE SUBUNIT E"/>
    <property type="match status" value="1"/>
</dbReference>
<comment type="subunit">
    <text evidence="6">Heterodimer of GatD and GatE.</text>
</comment>
<sequence>MDRAAEEEFSYNRKFIYKAYDSTCLIENDEEPPRMLNSEALRVALMIGLMLKVDLVDEVHTMRKIVIDGSNTTGFQKTALIGLDGKIEVEGGDVGVSVLCLEEEACQKIGEDESSTIYSLDRLGIPLVEIGTYPDIKSPEHARQVAEEIGMILRSTGRVKRGIGTIRQDINVSIEKGARVEIKGVQELKLIDKIIQNEISRQLNLLKLRDDLKNRGASVVNEIFDVTAVFADTGSKVIRREIKSRDGAVLAVLLRGFNGFVGREIQENRRLGSEFADRAKRFGLGGIFHTDEMPAYGVNEEEVARLKSAVGASENDAVVFAAGRREVLERALDAVLMRAGEALVGVPEETRRALPDGTTAYLRPLPGADRMYPETDVPPVVIDDEILQDIEIPELITAKKKRYVTEYGLNEEIAGEIVRSRYTGVFEEAVAATNLPASVIATALTSTLVEIRREGINIDRIRDEDLLEMFKLLDAGKFAKEAIGNILKEIASSPDTELAIIAERLGIGGVDEGEIEEIIDEIVSSRRSFIIEKGTRAVGPLMGPVMEQLRGKVDGKLVNAILRRKIDEVLEGCDT</sequence>
<comment type="similarity">
    <text evidence="6">Belongs to the GatB/GatE family. GatE subfamily.</text>
</comment>
<dbReference type="Gene3D" id="3.30.1360.30">
    <property type="entry name" value="GAD-like domain"/>
    <property type="match status" value="1"/>
</dbReference>
<protein>
    <recommendedName>
        <fullName evidence="6">Glutamyl-tRNA(Gln) amidotransferase subunit E</fullName>
        <shortName evidence="6">Glu-ADT subunit E</shortName>
        <ecNumber evidence="6">6.3.5.-</ecNumber>
    </recommendedName>
</protein>
<evidence type="ECO:0000313" key="9">
    <source>
        <dbReference type="Proteomes" id="UP000186940"/>
    </source>
</evidence>
<dbReference type="InterPro" id="IPR004414">
    <property type="entry name" value="GatE"/>
</dbReference>
<dbReference type="Pfam" id="PF02934">
    <property type="entry name" value="GatB_N"/>
    <property type="match status" value="1"/>
</dbReference>